<dbReference type="FunFam" id="3.40.630.30:FF:000064">
    <property type="entry name" value="GNAT family acetyltransferase"/>
    <property type="match status" value="1"/>
</dbReference>
<dbReference type="OrthoDB" id="7305308at2759"/>
<keyword evidence="3" id="KW-0012">Acyltransferase</keyword>
<gene>
    <name evidence="5" type="ORF">WR25_13350</name>
</gene>
<dbReference type="GO" id="GO:0008080">
    <property type="term" value="F:N-acetyltransferase activity"/>
    <property type="evidence" value="ECO:0007669"/>
    <property type="project" value="TreeGrafter"/>
</dbReference>
<evidence type="ECO:0000259" key="4">
    <source>
        <dbReference type="PROSITE" id="PS51186"/>
    </source>
</evidence>
<dbReference type="Proteomes" id="UP000218231">
    <property type="component" value="Unassembled WGS sequence"/>
</dbReference>
<dbReference type="CDD" id="cd04301">
    <property type="entry name" value="NAT_SF"/>
    <property type="match status" value="1"/>
</dbReference>
<evidence type="ECO:0000256" key="2">
    <source>
        <dbReference type="ARBA" id="ARBA00022679"/>
    </source>
</evidence>
<dbReference type="EMBL" id="LIAE01009780">
    <property type="protein sequence ID" value="PAV68275.1"/>
    <property type="molecule type" value="Genomic_DNA"/>
</dbReference>
<dbReference type="PANTHER" id="PTHR10545:SF29">
    <property type="entry name" value="GH14572P-RELATED"/>
    <property type="match status" value="1"/>
</dbReference>
<name>A0A2A2K2W4_9BILA</name>
<dbReference type="InterPro" id="IPR016181">
    <property type="entry name" value="Acyl_CoA_acyltransferase"/>
</dbReference>
<comment type="caution">
    <text evidence="5">The sequence shown here is derived from an EMBL/GenBank/DDBJ whole genome shotgun (WGS) entry which is preliminary data.</text>
</comment>
<keyword evidence="2" id="KW-0808">Transferase</keyword>
<evidence type="ECO:0000313" key="6">
    <source>
        <dbReference type="Proteomes" id="UP000218231"/>
    </source>
</evidence>
<dbReference type="SUPFAM" id="SSF55729">
    <property type="entry name" value="Acyl-CoA N-acyltransferases (Nat)"/>
    <property type="match status" value="1"/>
</dbReference>
<feature type="domain" description="N-acetyltransferase" evidence="4">
    <location>
        <begin position="1"/>
        <end position="121"/>
    </location>
</feature>
<evidence type="ECO:0000313" key="5">
    <source>
        <dbReference type="EMBL" id="PAV68275.1"/>
    </source>
</evidence>
<protein>
    <recommendedName>
        <fullName evidence="4">N-acetyltransferase domain-containing protein</fullName>
    </recommendedName>
</protein>
<proteinExistence type="inferred from homology"/>
<dbReference type="PANTHER" id="PTHR10545">
    <property type="entry name" value="DIAMINE N-ACETYLTRANSFERASE"/>
    <property type="match status" value="1"/>
</dbReference>
<dbReference type="STRING" id="2018661.A0A2A2K2W4"/>
<dbReference type="Gene3D" id="3.40.630.30">
    <property type="match status" value="1"/>
</dbReference>
<dbReference type="InterPro" id="IPR000182">
    <property type="entry name" value="GNAT_dom"/>
</dbReference>
<organism evidence="5 6">
    <name type="scientific">Diploscapter pachys</name>
    <dbReference type="NCBI Taxonomy" id="2018661"/>
    <lineage>
        <taxon>Eukaryota</taxon>
        <taxon>Metazoa</taxon>
        <taxon>Ecdysozoa</taxon>
        <taxon>Nematoda</taxon>
        <taxon>Chromadorea</taxon>
        <taxon>Rhabditida</taxon>
        <taxon>Rhabditina</taxon>
        <taxon>Rhabditomorpha</taxon>
        <taxon>Rhabditoidea</taxon>
        <taxon>Rhabditidae</taxon>
        <taxon>Diploscapter</taxon>
    </lineage>
</organism>
<dbReference type="Pfam" id="PF00583">
    <property type="entry name" value="Acetyltransf_1"/>
    <property type="match status" value="1"/>
</dbReference>
<dbReference type="InterPro" id="IPR051016">
    <property type="entry name" value="Diverse_Substrate_AcTransf"/>
</dbReference>
<dbReference type="AlphaFoldDB" id="A0A2A2K2W4"/>
<keyword evidence="6" id="KW-1185">Reference proteome</keyword>
<evidence type="ECO:0000256" key="1">
    <source>
        <dbReference type="ARBA" id="ARBA00008694"/>
    </source>
</evidence>
<evidence type="ECO:0000256" key="3">
    <source>
        <dbReference type="ARBA" id="ARBA00023315"/>
    </source>
</evidence>
<reference evidence="5 6" key="1">
    <citation type="journal article" date="2017" name="Curr. Biol.">
        <title>Genome architecture and evolution of a unichromosomal asexual nematode.</title>
        <authorList>
            <person name="Fradin H."/>
            <person name="Zegar C."/>
            <person name="Gutwein M."/>
            <person name="Lucas J."/>
            <person name="Kovtun M."/>
            <person name="Corcoran D."/>
            <person name="Baugh L.R."/>
            <person name="Kiontke K."/>
            <person name="Gunsalus K."/>
            <person name="Fitch D.H."/>
            <person name="Piano F."/>
        </authorList>
    </citation>
    <scope>NUCLEOTIDE SEQUENCE [LARGE SCALE GENOMIC DNA]</scope>
    <source>
        <strain evidence="5">PF1309</strain>
    </source>
</reference>
<sequence>MLGEALFGPQPAAEAVIAEEAGAPVGFALFFHNFSTWKGRRGLYLEDLYVTPVARGRGVGGALLRYLAGIAVERNCARFEWAVLDWNADAIAVYRRMGAVGLEDWTVQRVEGEALRRMAGA</sequence>
<comment type="similarity">
    <text evidence="1">Belongs to the acetyltransferase family.</text>
</comment>
<accession>A0A2A2K2W4</accession>
<dbReference type="PROSITE" id="PS51186">
    <property type="entry name" value="GNAT"/>
    <property type="match status" value="1"/>
</dbReference>